<dbReference type="Proteomes" id="UP000092661">
    <property type="component" value="Chromosome"/>
</dbReference>
<keyword evidence="4" id="KW-1185">Reference proteome</keyword>
<protein>
    <submittedName>
        <fullName evidence="2">Uncharacterized protein</fullName>
    </submittedName>
</protein>
<proteinExistence type="predicted"/>
<reference evidence="2 3" key="1">
    <citation type="journal article" date="2012" name="J. Bacteriol.">
        <title>Genome Sequence of the Antarctic Psychrophile Bacterium Planococcus antarcticus DSM 14505.</title>
        <authorList>
            <person name="Margolles A."/>
            <person name="Gueimonde M."/>
            <person name="Sanchez B."/>
        </authorList>
    </citation>
    <scope>NUCLEOTIDE SEQUENCE [LARGE SCALE GENOMIC DNA]</scope>
    <source>
        <strain evidence="2 3">DSM 14505</strain>
    </source>
</reference>
<accession>A0A1C7DJ96</accession>
<evidence type="ECO:0000313" key="4">
    <source>
        <dbReference type="Proteomes" id="UP000092661"/>
    </source>
</evidence>
<dbReference type="EMBL" id="CP016534">
    <property type="protein sequence ID" value="ANU11659.1"/>
    <property type="molecule type" value="Genomic_DNA"/>
</dbReference>
<reference evidence="1" key="3">
    <citation type="submission" date="2016-10" db="EMBL/GenBank/DDBJ databases">
        <authorList>
            <person name="See-Too W.S."/>
        </authorList>
    </citation>
    <scope>NUCLEOTIDE SEQUENCE</scope>
    <source>
        <strain evidence="1">DSM 14505</strain>
    </source>
</reference>
<evidence type="ECO:0000313" key="2">
    <source>
        <dbReference type="EMBL" id="EIM08281.1"/>
    </source>
</evidence>
<dbReference type="Proteomes" id="UP000004725">
    <property type="component" value="Unassembled WGS sequence"/>
</dbReference>
<organism evidence="2 3">
    <name type="scientific">Planococcus antarcticus DSM 14505</name>
    <dbReference type="NCBI Taxonomy" id="1185653"/>
    <lineage>
        <taxon>Bacteria</taxon>
        <taxon>Bacillati</taxon>
        <taxon>Bacillota</taxon>
        <taxon>Bacilli</taxon>
        <taxon>Bacillales</taxon>
        <taxon>Caryophanaceae</taxon>
        <taxon>Planococcus</taxon>
    </lineage>
</organism>
<dbReference type="EMBL" id="AJYB01000007">
    <property type="protein sequence ID" value="EIM08281.1"/>
    <property type="molecule type" value="Genomic_DNA"/>
</dbReference>
<evidence type="ECO:0000313" key="1">
    <source>
        <dbReference type="EMBL" id="ANU11659.1"/>
    </source>
</evidence>
<gene>
    <name evidence="2" type="ORF">A1A1_01618</name>
    <name evidence="1" type="ORF">BBH88_15945</name>
</gene>
<name>A0A1C7DJ96_9BACL</name>
<reference evidence="4" key="2">
    <citation type="submission" date="2016-07" db="EMBL/GenBank/DDBJ databases">
        <authorList>
            <person name="See-Too W.S."/>
        </authorList>
    </citation>
    <scope>NUCLEOTIDE SEQUENCE [LARGE SCALE GENOMIC DNA]</scope>
    <source>
        <strain evidence="4">DSM 14505</strain>
    </source>
</reference>
<dbReference type="AlphaFoldDB" id="A0A1C7DJ96"/>
<sequence>MEEAYRQRYTEGDTIDWNCVFKNKIAIMPHLFLQVKLTINDIEVPVKKNFRIIEKGSTSACFKEMIALTLSDYYEYLY</sequence>
<dbReference type="KEGG" id="pana:BBH88_15945"/>
<evidence type="ECO:0000313" key="3">
    <source>
        <dbReference type="Proteomes" id="UP000004725"/>
    </source>
</evidence>